<evidence type="ECO:0000256" key="4">
    <source>
        <dbReference type="ARBA" id="ARBA00022692"/>
    </source>
</evidence>
<keyword evidence="5 8" id="KW-1133">Transmembrane helix</keyword>
<evidence type="ECO:0000313" key="10">
    <source>
        <dbReference type="Proteomes" id="UP000182977"/>
    </source>
</evidence>
<accession>A0A1H2GCN7</accession>
<evidence type="ECO:0000313" key="9">
    <source>
        <dbReference type="EMBL" id="SDU17269.1"/>
    </source>
</evidence>
<dbReference type="Gene3D" id="3.40.50.300">
    <property type="entry name" value="P-loop containing nucleotide triphosphate hydrolases"/>
    <property type="match status" value="1"/>
</dbReference>
<keyword evidence="6 8" id="KW-0472">Membrane</keyword>
<sequence>MARPPEPRSGDLFTDLALTVLLAVLTALAASTGLVWAGTAAAARLTSHPVPDYSASAAVAAIQAPGQLEQAWQTRLPAPELVWSITGLLTLSTAAAAVTAVWAWRRTVGSTNGRARTLEAMPGVATARQVRSVAGARTVRAHGQRLRPSLRAPQPRDIGFCLGRSHRTPVWITVEDSVLIIGPSRSGKGLHLVIPGVLDAPGAVVSTSTRTDVLAATLTARERIGPVAVFDPQHLAHGIDAGMRWNPVRGCEDPQTAMIRARGLAAGSNIGKGVENADFWAGQTEAVIRTLLHSAALDDLGARDLYRWSLDPLAAMQAHRILTAHNDAADGWAETLEAAATADTRTRDSIWLGVRQAFAGLADPRVLAALTPRSGDAEFDPSTFIRDRGALYLLGTAAGAGGVGTLVAALIEDLLETARQQAAASPGARLDPPLALVLDEIANLAPLPSLPTLVSEGGGSGIATTVVLQTMAQARHAFGEHTASTIWDASVVKILPGGAASAADLRDISALIGDRDDETVAITRGRDGDTTRQTSYRRIPILDPGQLRTLRFGQAVVLLRSAAPIALTMRPWTRRPDAPRLRADKAAIESSIRAHAAPTTPGSGTRDSATPPSRDRSHHHLRVRSPIHERRHRSHHAEDPSTAQPSRERRRHRGRGADLQRQGVHADGHLRHRAGDAQRRSSGS</sequence>
<dbReference type="GO" id="GO:0005886">
    <property type="term" value="C:plasma membrane"/>
    <property type="evidence" value="ECO:0007669"/>
    <property type="project" value="UniProtKB-SubCell"/>
</dbReference>
<keyword evidence="4 8" id="KW-0812">Transmembrane</keyword>
<dbReference type="AlphaFoldDB" id="A0A1H2GCN7"/>
<feature type="region of interest" description="Disordered" evidence="7">
    <location>
        <begin position="589"/>
        <end position="684"/>
    </location>
</feature>
<feature type="compositionally biased region" description="Basic and acidic residues" evidence="7">
    <location>
        <begin position="664"/>
        <end position="684"/>
    </location>
</feature>
<gene>
    <name evidence="9" type="ORF">SAMN04488563_0420</name>
</gene>
<feature type="compositionally biased region" description="Basic residues" evidence="7">
    <location>
        <begin position="616"/>
        <end position="635"/>
    </location>
</feature>
<evidence type="ECO:0000256" key="2">
    <source>
        <dbReference type="ARBA" id="ARBA00008806"/>
    </source>
</evidence>
<dbReference type="InterPro" id="IPR027417">
    <property type="entry name" value="P-loop_NTPase"/>
</dbReference>
<dbReference type="Proteomes" id="UP000182977">
    <property type="component" value="Chromosome I"/>
</dbReference>
<protein>
    <submittedName>
        <fullName evidence="9">Type IV secretory pathway, VirD4 component, TraG/TraD family ATPase</fullName>
    </submittedName>
</protein>
<reference evidence="10" key="1">
    <citation type="submission" date="2016-10" db="EMBL/GenBank/DDBJ databases">
        <authorList>
            <person name="Varghese N."/>
            <person name="Submissions S."/>
        </authorList>
    </citation>
    <scope>NUCLEOTIDE SEQUENCE [LARGE SCALE GENOMIC DNA]</scope>
    <source>
        <strain evidence="10">DSM 45079</strain>
    </source>
</reference>
<dbReference type="InterPro" id="IPR051539">
    <property type="entry name" value="T4SS-coupling_protein"/>
</dbReference>
<dbReference type="CDD" id="cd01127">
    <property type="entry name" value="TrwB_TraG_TraD_VirD4"/>
    <property type="match status" value="1"/>
</dbReference>
<organism evidence="9 10">
    <name type="scientific">Jiangella alkaliphila</name>
    <dbReference type="NCBI Taxonomy" id="419479"/>
    <lineage>
        <taxon>Bacteria</taxon>
        <taxon>Bacillati</taxon>
        <taxon>Actinomycetota</taxon>
        <taxon>Actinomycetes</taxon>
        <taxon>Jiangellales</taxon>
        <taxon>Jiangellaceae</taxon>
        <taxon>Jiangella</taxon>
    </lineage>
</organism>
<evidence type="ECO:0000256" key="6">
    <source>
        <dbReference type="ARBA" id="ARBA00023136"/>
    </source>
</evidence>
<keyword evidence="10" id="KW-1185">Reference proteome</keyword>
<evidence type="ECO:0000256" key="1">
    <source>
        <dbReference type="ARBA" id="ARBA00004651"/>
    </source>
</evidence>
<keyword evidence="3" id="KW-1003">Cell membrane</keyword>
<evidence type="ECO:0000256" key="5">
    <source>
        <dbReference type="ARBA" id="ARBA00022989"/>
    </source>
</evidence>
<dbReference type="SUPFAM" id="SSF52540">
    <property type="entry name" value="P-loop containing nucleoside triphosphate hydrolases"/>
    <property type="match status" value="1"/>
</dbReference>
<dbReference type="PANTHER" id="PTHR37937:SF1">
    <property type="entry name" value="CONJUGATIVE TRANSFER: DNA TRANSPORT"/>
    <property type="match status" value="1"/>
</dbReference>
<comment type="similarity">
    <text evidence="2">Belongs to the VirD4/TraG family.</text>
</comment>
<name>A0A1H2GCN7_9ACTN</name>
<evidence type="ECO:0000256" key="3">
    <source>
        <dbReference type="ARBA" id="ARBA00022475"/>
    </source>
</evidence>
<feature type="compositionally biased region" description="Polar residues" evidence="7">
    <location>
        <begin position="600"/>
        <end position="611"/>
    </location>
</feature>
<proteinExistence type="inferred from homology"/>
<dbReference type="PANTHER" id="PTHR37937">
    <property type="entry name" value="CONJUGATIVE TRANSFER: DNA TRANSPORT"/>
    <property type="match status" value="1"/>
</dbReference>
<dbReference type="Pfam" id="PF02534">
    <property type="entry name" value="T4SS-DNA_transf"/>
    <property type="match status" value="1"/>
</dbReference>
<evidence type="ECO:0000256" key="8">
    <source>
        <dbReference type="SAM" id="Phobius"/>
    </source>
</evidence>
<dbReference type="EMBL" id="LT629791">
    <property type="protein sequence ID" value="SDU17269.1"/>
    <property type="molecule type" value="Genomic_DNA"/>
</dbReference>
<feature type="transmembrane region" description="Helical" evidence="8">
    <location>
        <begin position="390"/>
        <end position="411"/>
    </location>
</feature>
<feature type="transmembrane region" description="Helical" evidence="8">
    <location>
        <begin position="81"/>
        <end position="104"/>
    </location>
</feature>
<comment type="subcellular location">
    <subcellularLocation>
        <location evidence="1">Cell membrane</location>
        <topology evidence="1">Multi-pass membrane protein</topology>
    </subcellularLocation>
</comment>
<dbReference type="InterPro" id="IPR003688">
    <property type="entry name" value="TraG/VirD4"/>
</dbReference>
<evidence type="ECO:0000256" key="7">
    <source>
        <dbReference type="SAM" id="MobiDB-lite"/>
    </source>
</evidence>
<dbReference type="STRING" id="419479.SAMN04488563_0420"/>